<sequence>MEEMRHSFLAQILTNEARERLSRIAIVKPEKARVVEEMLIRMRQTGQIRQKVDEDQLKGLLEQISGTTEQAKPKVTIQRRRMDYSDDEDEDYGL</sequence>
<dbReference type="SUPFAM" id="SSF46950">
    <property type="entry name" value="Double-stranded DNA-binding domain"/>
    <property type="match status" value="1"/>
</dbReference>
<dbReference type="Gene3D" id="1.10.8.140">
    <property type="entry name" value="PDCD5-like"/>
    <property type="match status" value="1"/>
</dbReference>
<feature type="compositionally biased region" description="Acidic residues" evidence="2">
    <location>
        <begin position="85"/>
        <end position="94"/>
    </location>
</feature>
<dbReference type="GO" id="GO:0005829">
    <property type="term" value="C:cytosol"/>
    <property type="evidence" value="ECO:0007669"/>
    <property type="project" value="TreeGrafter"/>
</dbReference>
<dbReference type="EMBL" id="ML005728">
    <property type="protein sequence ID" value="RKP17667.1"/>
    <property type="molecule type" value="Genomic_DNA"/>
</dbReference>
<evidence type="ECO:0008006" key="5">
    <source>
        <dbReference type="Google" id="ProtNLM"/>
    </source>
</evidence>
<dbReference type="PANTHER" id="PTHR10840">
    <property type="entry name" value="PROGRAMMED CELL DEATH PROTEIN 5"/>
    <property type="match status" value="1"/>
</dbReference>
<dbReference type="Proteomes" id="UP000281549">
    <property type="component" value="Unassembled WGS sequence"/>
</dbReference>
<dbReference type="Pfam" id="PF01984">
    <property type="entry name" value="dsDNA_bind"/>
    <property type="match status" value="1"/>
</dbReference>
<evidence type="ECO:0000313" key="3">
    <source>
        <dbReference type="EMBL" id="RKP17667.1"/>
    </source>
</evidence>
<dbReference type="PANTHER" id="PTHR10840:SF0">
    <property type="entry name" value="PROGRAMMED CELL DEATH PROTEIN 5"/>
    <property type="match status" value="1"/>
</dbReference>
<gene>
    <name evidence="3" type="ORF">ROZALSC1DRAFT_16115</name>
</gene>
<evidence type="ECO:0000313" key="4">
    <source>
        <dbReference type="Proteomes" id="UP000281549"/>
    </source>
</evidence>
<reference evidence="4" key="1">
    <citation type="journal article" date="2018" name="Nat. Microbiol.">
        <title>Leveraging single-cell genomics to expand the fungal tree of life.</title>
        <authorList>
            <person name="Ahrendt S.R."/>
            <person name="Quandt C.A."/>
            <person name="Ciobanu D."/>
            <person name="Clum A."/>
            <person name="Salamov A."/>
            <person name="Andreopoulos B."/>
            <person name="Cheng J.F."/>
            <person name="Woyke T."/>
            <person name="Pelin A."/>
            <person name="Henrissat B."/>
            <person name="Reynolds N.K."/>
            <person name="Benny G.L."/>
            <person name="Smith M.E."/>
            <person name="James T.Y."/>
            <person name="Grigoriev I.V."/>
        </authorList>
    </citation>
    <scope>NUCLEOTIDE SEQUENCE [LARGE SCALE GENOMIC DNA]</scope>
    <source>
        <strain evidence="4">CSF55</strain>
    </source>
</reference>
<proteinExistence type="inferred from homology"/>
<feature type="region of interest" description="Disordered" evidence="2">
    <location>
        <begin position="62"/>
        <end position="94"/>
    </location>
</feature>
<protein>
    <recommendedName>
        <fullName evidence="5">DNA-binding TFAR19-related protein domain-containing protein</fullName>
    </recommendedName>
</protein>
<dbReference type="GO" id="GO:0005634">
    <property type="term" value="C:nucleus"/>
    <property type="evidence" value="ECO:0007669"/>
    <property type="project" value="TreeGrafter"/>
</dbReference>
<dbReference type="AlphaFoldDB" id="A0A4P9YE44"/>
<dbReference type="InterPro" id="IPR036883">
    <property type="entry name" value="PDCD5-like_sf"/>
</dbReference>
<dbReference type="InterPro" id="IPR002836">
    <property type="entry name" value="PDCD5-like"/>
</dbReference>
<accession>A0A4P9YE44</accession>
<name>A0A4P9YE44_ROZAC</name>
<organism evidence="3 4">
    <name type="scientific">Rozella allomycis (strain CSF55)</name>
    <dbReference type="NCBI Taxonomy" id="988480"/>
    <lineage>
        <taxon>Eukaryota</taxon>
        <taxon>Fungi</taxon>
        <taxon>Fungi incertae sedis</taxon>
        <taxon>Cryptomycota</taxon>
        <taxon>Cryptomycota incertae sedis</taxon>
        <taxon>Rozella</taxon>
    </lineage>
</organism>
<dbReference type="GO" id="GO:0003677">
    <property type="term" value="F:DNA binding"/>
    <property type="evidence" value="ECO:0007669"/>
    <property type="project" value="InterPro"/>
</dbReference>
<comment type="similarity">
    <text evidence="1">Belongs to the PDCD5 family.</text>
</comment>
<dbReference type="PIRSF" id="PIRSF015730">
    <property type="entry name" value="TFAR19"/>
    <property type="match status" value="1"/>
</dbReference>
<evidence type="ECO:0000256" key="2">
    <source>
        <dbReference type="SAM" id="MobiDB-lite"/>
    </source>
</evidence>
<evidence type="ECO:0000256" key="1">
    <source>
        <dbReference type="ARBA" id="ARBA00010490"/>
    </source>
</evidence>